<name>A0A8S4Q5A3_OWEFU</name>
<dbReference type="InterPro" id="IPR036770">
    <property type="entry name" value="Ankyrin_rpt-contain_sf"/>
</dbReference>
<feature type="repeat" description="ANK" evidence="3">
    <location>
        <begin position="268"/>
        <end position="300"/>
    </location>
</feature>
<evidence type="ECO:0000259" key="5">
    <source>
        <dbReference type="PROSITE" id="PS50225"/>
    </source>
</evidence>
<evidence type="ECO:0000256" key="2">
    <source>
        <dbReference type="ARBA" id="ARBA00023043"/>
    </source>
</evidence>
<feature type="region of interest" description="Disordered" evidence="4">
    <location>
        <begin position="1"/>
        <end position="27"/>
    </location>
</feature>
<dbReference type="PROSITE" id="PS50225">
    <property type="entry name" value="SOCS"/>
    <property type="match status" value="1"/>
</dbReference>
<evidence type="ECO:0000256" key="4">
    <source>
        <dbReference type="SAM" id="MobiDB-lite"/>
    </source>
</evidence>
<dbReference type="SUPFAM" id="SSF48403">
    <property type="entry name" value="Ankyrin repeat"/>
    <property type="match status" value="1"/>
</dbReference>
<dbReference type="OrthoDB" id="7464126at2759"/>
<sequence>MWKSEQSLMTSLGPVRGHHKKTTNKQKYERDVTKSFLRAAQFGRTKCMETLLCELWNMPSQEVLMTQNAALLTAAKNGQLRCIKLLLDQGINVNVNKIDWNKNTALMHAARQGHTQCLKYLIYMGADLKVLSVNNQTALDVACEEGKLACVKILLKHGAEVNKWQECGGKSPLMYASEHGHPEIVQLLLDYGAIVNETDRNHMNALAYATVKDNIKCVKVLLAHKAEVNISFGKLNSTPLHHAAMNGQMEAMGMLIEHGAFLDKLDKEKWSPLMYAFDKENLECVKILLKHGASPNVTYQEFDDKRSLLMHAIELRHTSRVELLLSEGANINQTDANGATALLHAAKQSNIPYMRMLLNNGAHLSTTACDFCGSAVNLCYDTEVLHLLVFYLGCFKCKSDIKKDQLKYPLPDEQIADTVSKILTETMSLRHQARMSARQALTSKTPGIGEKCNNPSKNHITAKWFNESVNTLPLPNQVKEYIKFKEL</sequence>
<dbReference type="SMART" id="SM00248">
    <property type="entry name" value="ANK"/>
    <property type="match status" value="9"/>
</dbReference>
<organism evidence="6 7">
    <name type="scientific">Owenia fusiformis</name>
    <name type="common">Polychaete worm</name>
    <dbReference type="NCBI Taxonomy" id="6347"/>
    <lineage>
        <taxon>Eukaryota</taxon>
        <taxon>Metazoa</taxon>
        <taxon>Spiralia</taxon>
        <taxon>Lophotrochozoa</taxon>
        <taxon>Annelida</taxon>
        <taxon>Polychaeta</taxon>
        <taxon>Sedentaria</taxon>
        <taxon>Canalipalpata</taxon>
        <taxon>Sabellida</taxon>
        <taxon>Oweniida</taxon>
        <taxon>Oweniidae</taxon>
        <taxon>Owenia</taxon>
    </lineage>
</organism>
<feature type="domain" description="SOCS box" evidence="5">
    <location>
        <begin position="405"/>
        <end position="487"/>
    </location>
</feature>
<feature type="compositionally biased region" description="Polar residues" evidence="4">
    <location>
        <begin position="1"/>
        <end position="10"/>
    </location>
</feature>
<proteinExistence type="predicted"/>
<evidence type="ECO:0000256" key="1">
    <source>
        <dbReference type="ARBA" id="ARBA00022737"/>
    </source>
</evidence>
<dbReference type="Pfam" id="PF12796">
    <property type="entry name" value="Ank_2"/>
    <property type="match status" value="4"/>
</dbReference>
<keyword evidence="1" id="KW-0677">Repeat</keyword>
<dbReference type="PANTHER" id="PTHR24198:SF165">
    <property type="entry name" value="ANKYRIN REPEAT-CONTAINING PROTEIN-RELATED"/>
    <property type="match status" value="1"/>
</dbReference>
<feature type="repeat" description="ANK" evidence="3">
    <location>
        <begin position="304"/>
        <end position="336"/>
    </location>
</feature>
<dbReference type="InterPro" id="IPR001496">
    <property type="entry name" value="SOCS_box"/>
</dbReference>
<feature type="repeat" description="ANK" evidence="3">
    <location>
        <begin position="134"/>
        <end position="166"/>
    </location>
</feature>
<protein>
    <recommendedName>
        <fullName evidence="5">SOCS box domain-containing protein</fullName>
    </recommendedName>
</protein>
<feature type="repeat" description="ANK" evidence="3">
    <location>
        <begin position="337"/>
        <end position="369"/>
    </location>
</feature>
<evidence type="ECO:0000313" key="6">
    <source>
        <dbReference type="EMBL" id="CAH1799055.1"/>
    </source>
</evidence>
<dbReference type="PRINTS" id="PR01415">
    <property type="entry name" value="ANKYRIN"/>
</dbReference>
<accession>A0A8S4Q5A3</accession>
<feature type="repeat" description="ANK" evidence="3">
    <location>
        <begin position="101"/>
        <end position="133"/>
    </location>
</feature>
<dbReference type="Proteomes" id="UP000749559">
    <property type="component" value="Unassembled WGS sequence"/>
</dbReference>
<feature type="repeat" description="ANK" evidence="3">
    <location>
        <begin position="168"/>
        <end position="200"/>
    </location>
</feature>
<dbReference type="InterPro" id="IPR002110">
    <property type="entry name" value="Ankyrin_rpt"/>
</dbReference>
<dbReference type="EMBL" id="CAIIXF020000011">
    <property type="protein sequence ID" value="CAH1799055.1"/>
    <property type="molecule type" value="Genomic_DNA"/>
</dbReference>
<dbReference type="PROSITE" id="PS50088">
    <property type="entry name" value="ANK_REPEAT"/>
    <property type="match status" value="8"/>
</dbReference>
<evidence type="ECO:0000313" key="7">
    <source>
        <dbReference type="Proteomes" id="UP000749559"/>
    </source>
</evidence>
<dbReference type="AlphaFoldDB" id="A0A8S4Q5A3"/>
<keyword evidence="2 3" id="KW-0040">ANK repeat</keyword>
<keyword evidence="7" id="KW-1185">Reference proteome</keyword>
<comment type="caution">
    <text evidence="6">The sequence shown here is derived from an EMBL/GenBank/DDBJ whole genome shotgun (WGS) entry which is preliminary data.</text>
</comment>
<feature type="repeat" description="ANK" evidence="3">
    <location>
        <begin position="66"/>
        <end position="98"/>
    </location>
</feature>
<dbReference type="PROSITE" id="PS50297">
    <property type="entry name" value="ANK_REP_REGION"/>
    <property type="match status" value="7"/>
</dbReference>
<gene>
    <name evidence="6" type="ORF">OFUS_LOCUS23111</name>
</gene>
<dbReference type="Gene3D" id="1.25.40.20">
    <property type="entry name" value="Ankyrin repeat-containing domain"/>
    <property type="match status" value="3"/>
</dbReference>
<dbReference type="PANTHER" id="PTHR24198">
    <property type="entry name" value="ANKYRIN REPEAT AND PROTEIN KINASE DOMAIN-CONTAINING PROTEIN"/>
    <property type="match status" value="1"/>
</dbReference>
<reference evidence="6" key="1">
    <citation type="submission" date="2022-03" db="EMBL/GenBank/DDBJ databases">
        <authorList>
            <person name="Martin C."/>
        </authorList>
    </citation>
    <scope>NUCLEOTIDE SEQUENCE</scope>
</reference>
<feature type="repeat" description="ANK" evidence="3">
    <location>
        <begin position="235"/>
        <end position="267"/>
    </location>
</feature>
<evidence type="ECO:0000256" key="3">
    <source>
        <dbReference type="PROSITE-ProRule" id="PRU00023"/>
    </source>
</evidence>